<organism evidence="2">
    <name type="scientific">human gut metagenome</name>
    <dbReference type="NCBI Taxonomy" id="408170"/>
    <lineage>
        <taxon>unclassified sequences</taxon>
        <taxon>metagenomes</taxon>
        <taxon>organismal metagenomes</taxon>
    </lineage>
</organism>
<dbReference type="AlphaFoldDB" id="W1XYC3"/>
<evidence type="ECO:0000259" key="1">
    <source>
        <dbReference type="PROSITE" id="PS50110"/>
    </source>
</evidence>
<dbReference type="PROSITE" id="PS50110">
    <property type="entry name" value="RESPONSE_REGULATORY"/>
    <property type="match status" value="1"/>
</dbReference>
<dbReference type="EMBL" id="AZMM01010423">
    <property type="protein sequence ID" value="ETJ35181.1"/>
    <property type="molecule type" value="Genomic_DNA"/>
</dbReference>
<gene>
    <name evidence="2" type="ORF">Q604_UNBC10423G0001</name>
</gene>
<name>W1XYC3_9ZZZZ</name>
<protein>
    <submittedName>
        <fullName evidence="2">Two-component response regulator</fullName>
    </submittedName>
</protein>
<dbReference type="Pfam" id="PF00072">
    <property type="entry name" value="Response_reg"/>
    <property type="match status" value="1"/>
</dbReference>
<dbReference type="PANTHER" id="PTHR43228:SF1">
    <property type="entry name" value="TWO-COMPONENT RESPONSE REGULATOR ARR22"/>
    <property type="match status" value="1"/>
</dbReference>
<sequence length="87" mass="10173">VITDIKMPVMTGIELIENSIKELDKSPLFLVLSGYDEFNYVRDTMKMGAFNYLLKPIKRDELKKILKEVDERINEIKNNVNRVIISK</sequence>
<accession>W1XYC3</accession>
<proteinExistence type="predicted"/>
<dbReference type="InterPro" id="IPR052048">
    <property type="entry name" value="ST_Response_Regulator"/>
</dbReference>
<reference evidence="2" key="1">
    <citation type="submission" date="2013-12" db="EMBL/GenBank/DDBJ databases">
        <title>A Varibaculum cambriense genome reconstructed from a premature infant gut community with otherwise low bacterial novelty that shifts toward anaerobic metabolism during the third week of life.</title>
        <authorList>
            <person name="Brown C.T."/>
            <person name="Sharon I."/>
            <person name="Thomas B.C."/>
            <person name="Castelle C.J."/>
            <person name="Morowitz M.J."/>
            <person name="Banfield J.F."/>
        </authorList>
    </citation>
    <scope>NUCLEOTIDE SEQUENCE</scope>
</reference>
<dbReference type="GO" id="GO:0000160">
    <property type="term" value="P:phosphorelay signal transduction system"/>
    <property type="evidence" value="ECO:0007669"/>
    <property type="project" value="InterPro"/>
</dbReference>
<comment type="caution">
    <text evidence="2">The sequence shown here is derived from an EMBL/GenBank/DDBJ whole genome shotgun (WGS) entry which is preliminary data.</text>
</comment>
<evidence type="ECO:0000313" key="2">
    <source>
        <dbReference type="EMBL" id="ETJ35181.1"/>
    </source>
</evidence>
<dbReference type="InterPro" id="IPR001789">
    <property type="entry name" value="Sig_transdc_resp-reg_receiver"/>
</dbReference>
<dbReference type="Gene3D" id="3.40.50.2300">
    <property type="match status" value="1"/>
</dbReference>
<feature type="non-terminal residue" evidence="2">
    <location>
        <position position="1"/>
    </location>
</feature>
<dbReference type="SUPFAM" id="SSF52172">
    <property type="entry name" value="CheY-like"/>
    <property type="match status" value="1"/>
</dbReference>
<feature type="domain" description="Response regulatory" evidence="1">
    <location>
        <begin position="1"/>
        <end position="70"/>
    </location>
</feature>
<dbReference type="PANTHER" id="PTHR43228">
    <property type="entry name" value="TWO-COMPONENT RESPONSE REGULATOR"/>
    <property type="match status" value="1"/>
</dbReference>
<dbReference type="InterPro" id="IPR011006">
    <property type="entry name" value="CheY-like_superfamily"/>
</dbReference>